<dbReference type="Gene3D" id="3.30.160.250">
    <property type="match status" value="1"/>
</dbReference>
<feature type="domain" description="HicB-like antitoxin of toxin-antitoxin system" evidence="1">
    <location>
        <begin position="5"/>
        <end position="84"/>
    </location>
</feature>
<dbReference type="Pfam" id="PF15970">
    <property type="entry name" value="HicB-like_2"/>
    <property type="match status" value="1"/>
</dbReference>
<organism evidence="3 4">
    <name type="scientific">Serratia plymuthica</name>
    <dbReference type="NCBI Taxonomy" id="82996"/>
    <lineage>
        <taxon>Bacteria</taxon>
        <taxon>Pseudomonadati</taxon>
        <taxon>Pseudomonadota</taxon>
        <taxon>Gammaproteobacteria</taxon>
        <taxon>Enterobacterales</taxon>
        <taxon>Yersiniaceae</taxon>
        <taxon>Serratia</taxon>
    </lineage>
</organism>
<accession>A0A2X4UVZ2</accession>
<dbReference type="STRING" id="82996.ADP72_18270"/>
<dbReference type="AlphaFoldDB" id="A0A2X4UVZ2"/>
<sequence>MSCHYPAHYAFDNESDAWQIHFRDFPEQQAACYKREDIELEAQESLLIAIATEMEEGRPVPPPSRTQPEDLEIHVPVLVKLKLELHNIMLAGATSKADLARKLGFNGGQMDRLLDVAYASKVEALEQALYLLGYEVCATVATTQSCRIK</sequence>
<protein>
    <submittedName>
        <fullName evidence="3">Antitoxin HicB</fullName>
    </submittedName>
</protein>
<dbReference type="EMBL" id="CP065673">
    <property type="protein sequence ID" value="QPS19795.1"/>
    <property type="molecule type" value="Genomic_DNA"/>
</dbReference>
<reference evidence="2 5" key="2">
    <citation type="submission" date="2020-12" db="EMBL/GenBank/DDBJ databases">
        <title>FDA dAtabase for Regulatory Grade micrObial Sequences (FDA-ARGOS): Supporting development and validation of Infectious Disease Dx tests.</title>
        <authorList>
            <person name="Sproer C."/>
            <person name="Gronow S."/>
            <person name="Severitt S."/>
            <person name="Schroder I."/>
            <person name="Tallon L."/>
            <person name="Sadzewicz L."/>
            <person name="Zhao X."/>
            <person name="Boylan J."/>
            <person name="Ott S."/>
            <person name="Bowen H."/>
            <person name="Vavikolanu K."/>
            <person name="Mehta A."/>
            <person name="Aluvathingal J."/>
            <person name="Nadendla S."/>
            <person name="Lowell S."/>
            <person name="Myers T."/>
            <person name="Yan Y."/>
            <person name="Sichtig H."/>
        </authorList>
    </citation>
    <scope>NUCLEOTIDE SEQUENCE [LARGE SCALE GENOMIC DNA]</scope>
    <source>
        <strain evidence="2 5">FDAARGOS_907</strain>
    </source>
</reference>
<dbReference type="Proteomes" id="UP000594967">
    <property type="component" value="Chromosome"/>
</dbReference>
<reference evidence="3 4" key="1">
    <citation type="submission" date="2018-06" db="EMBL/GenBank/DDBJ databases">
        <authorList>
            <consortium name="Pathogen Informatics"/>
            <person name="Doyle S."/>
        </authorList>
    </citation>
    <scope>NUCLEOTIDE SEQUENCE [LARGE SCALE GENOMIC DNA]</scope>
    <source>
        <strain evidence="3 4">NCTC12961</strain>
    </source>
</reference>
<keyword evidence="5" id="KW-1185">Reference proteome</keyword>
<dbReference type="RefSeq" id="WP_020439517.1">
    <property type="nucleotide sequence ID" value="NZ_CAMITG010000004.1"/>
</dbReference>
<proteinExistence type="predicted"/>
<name>A0A2X4UVZ2_SERPL</name>
<evidence type="ECO:0000313" key="4">
    <source>
        <dbReference type="Proteomes" id="UP000248897"/>
    </source>
</evidence>
<evidence type="ECO:0000313" key="3">
    <source>
        <dbReference type="EMBL" id="SQI44037.1"/>
    </source>
</evidence>
<dbReference type="InterPro" id="IPR031807">
    <property type="entry name" value="HicB-like"/>
</dbReference>
<evidence type="ECO:0000313" key="2">
    <source>
        <dbReference type="EMBL" id="QPS19795.1"/>
    </source>
</evidence>
<evidence type="ECO:0000259" key="1">
    <source>
        <dbReference type="Pfam" id="PF15970"/>
    </source>
</evidence>
<dbReference type="EMBL" id="LS483469">
    <property type="protein sequence ID" value="SQI44037.1"/>
    <property type="molecule type" value="Genomic_DNA"/>
</dbReference>
<evidence type="ECO:0000313" key="5">
    <source>
        <dbReference type="Proteomes" id="UP000594967"/>
    </source>
</evidence>
<dbReference type="Proteomes" id="UP000248897">
    <property type="component" value="Chromosome 1"/>
</dbReference>
<gene>
    <name evidence="3" type="primary">hicB</name>
    <name evidence="2" type="ORF">I6G64_19780</name>
    <name evidence="3" type="ORF">NCTC12961_04219</name>
</gene>